<organism evidence="1">
    <name type="scientific">Clostridium botulinum</name>
    <dbReference type="NCBI Taxonomy" id="1491"/>
    <lineage>
        <taxon>Bacteria</taxon>
        <taxon>Bacillati</taxon>
        <taxon>Bacillota</taxon>
        <taxon>Clostridia</taxon>
        <taxon>Eubacteriales</taxon>
        <taxon>Clostridiaceae</taxon>
        <taxon>Clostridium</taxon>
    </lineage>
</organism>
<protein>
    <submittedName>
        <fullName evidence="1">Uncharacterized protein</fullName>
    </submittedName>
</protein>
<evidence type="ECO:0000313" key="1">
    <source>
        <dbReference type="EMBL" id="BAP25735.1"/>
    </source>
</evidence>
<sequence length="126" mass="14522">MIITIQAKRGEGIAFTTGKVATMFSNSRNVIVIANKDDIRDRACIVPHAPTIGIEEYEWGNFYNNTENYIREIGNLIESANGMKEQLFLYLMIDGRFVDKKVLENFIDRCSKEFHNIIIPIVMKYL</sequence>
<keyword evidence="1" id="KW-0614">Plasmid</keyword>
<dbReference type="RefSeq" id="WP_032072476.1">
    <property type="nucleotide sequence ID" value="NC_025146.1"/>
</dbReference>
<dbReference type="EMBL" id="AB855771">
    <property type="protein sequence ID" value="BAP25735.1"/>
    <property type="molecule type" value="Genomic_DNA"/>
</dbReference>
<name>A0A077K832_CLOBO</name>
<reference evidence="1" key="1">
    <citation type="submission" date="2013-09" db="EMBL/GenBank/DDBJ databases">
        <title>Analysis of type B2 neurotoxin-encoding plasmid in Clostridium botulinum.</title>
        <authorList>
            <person name="Hosomi K."/>
            <person name="Sakaguchi Y."/>
            <person name="Gotoh K."/>
            <person name="Nakamura K."/>
            <person name="Kohda T."/>
            <person name="Mukamoto M."/>
            <person name="Iida T."/>
            <person name="Kozaki S."/>
        </authorList>
    </citation>
    <scope>NUCLEOTIDE SEQUENCE</scope>
    <source>
        <strain evidence="1">111</strain>
        <plasmid evidence="1">pCB111</plasmid>
    </source>
</reference>
<dbReference type="AlphaFoldDB" id="A0A077K832"/>
<accession>A0A077K832</accession>
<proteinExistence type="predicted"/>
<geneLocation type="plasmid" evidence="1">
    <name>pCB111</name>
</geneLocation>